<comment type="caution">
    <text evidence="2">The sequence shown here is derived from an EMBL/GenBank/DDBJ whole genome shotgun (WGS) entry which is preliminary data.</text>
</comment>
<accession>A0A2R6B1K4</accession>
<dbReference type="EMBL" id="NEXE01000003">
    <property type="protein sequence ID" value="PSN92500.1"/>
    <property type="molecule type" value="Genomic_DNA"/>
</dbReference>
<dbReference type="Gene3D" id="2.60.40.10">
    <property type="entry name" value="Immunoglobulins"/>
    <property type="match status" value="1"/>
</dbReference>
<dbReference type="AlphaFoldDB" id="A0A2R6B1K4"/>
<keyword evidence="1" id="KW-0812">Transmembrane</keyword>
<reference evidence="2 3" key="1">
    <citation type="submission" date="2017-04" db="EMBL/GenBank/DDBJ databases">
        <title>Novel microbial lineages endemic to geothermal iron-oxide mats fill important gaps in the evolutionary history of Archaea.</title>
        <authorList>
            <person name="Jay Z.J."/>
            <person name="Beam J.P."/>
            <person name="Dlakic M."/>
            <person name="Rusch D.B."/>
            <person name="Kozubal M.A."/>
            <person name="Inskeep W.P."/>
        </authorList>
    </citation>
    <scope>NUCLEOTIDE SEQUENCE [LARGE SCALE GENOMIC DNA]</scope>
    <source>
        <strain evidence="2">OSP_D</strain>
    </source>
</reference>
<name>A0A2R6B1K4_9ARCH</name>
<dbReference type="InterPro" id="IPR002774">
    <property type="entry name" value="Flagellin_arc-type"/>
</dbReference>
<evidence type="ECO:0008006" key="4">
    <source>
        <dbReference type="Google" id="ProtNLM"/>
    </source>
</evidence>
<dbReference type="InterPro" id="IPR013783">
    <property type="entry name" value="Ig-like_fold"/>
</dbReference>
<keyword evidence="1" id="KW-0472">Membrane</keyword>
<evidence type="ECO:0000313" key="3">
    <source>
        <dbReference type="Proteomes" id="UP000240322"/>
    </source>
</evidence>
<evidence type="ECO:0000256" key="1">
    <source>
        <dbReference type="SAM" id="Phobius"/>
    </source>
</evidence>
<organism evidence="2 3">
    <name type="scientific">Candidatus Marsarchaeota G2 archaeon OSP_D</name>
    <dbReference type="NCBI Taxonomy" id="1978157"/>
    <lineage>
        <taxon>Archaea</taxon>
        <taxon>Candidatus Marsarchaeota</taxon>
        <taxon>Candidatus Marsarchaeota group 2</taxon>
    </lineage>
</organism>
<dbReference type="Proteomes" id="UP000240322">
    <property type="component" value="Unassembled WGS sequence"/>
</dbReference>
<dbReference type="GO" id="GO:0005198">
    <property type="term" value="F:structural molecule activity"/>
    <property type="evidence" value="ECO:0007669"/>
    <property type="project" value="InterPro"/>
</dbReference>
<protein>
    <recommendedName>
        <fullName evidence="4">Flagellar biosynthesis protein FlaG</fullName>
    </recommendedName>
</protein>
<sequence length="153" mass="16357">MPGEAVSEAILIIAGVIMIGVLAGAIYLSISYIGSAMDASSLAGSQRLLTDVQIVFATNTTSTTLYAYLQNIGEEPVYNLQLGTLYFGLENQQQPIGYNSPAPSWTVNTQVLNPGSTATITITLSQPLVKGSYYTVMYVTQNGVQAEYTFQVV</sequence>
<dbReference type="GO" id="GO:0097588">
    <property type="term" value="P:archaeal or bacterial-type flagellum-dependent cell motility"/>
    <property type="evidence" value="ECO:0007669"/>
    <property type="project" value="InterPro"/>
</dbReference>
<feature type="transmembrane region" description="Helical" evidence="1">
    <location>
        <begin position="6"/>
        <end position="28"/>
    </location>
</feature>
<evidence type="ECO:0000313" key="2">
    <source>
        <dbReference type="EMBL" id="PSN92500.1"/>
    </source>
</evidence>
<dbReference type="Pfam" id="PF01917">
    <property type="entry name" value="Flagellin_arch-type"/>
    <property type="match status" value="1"/>
</dbReference>
<proteinExistence type="predicted"/>
<keyword evidence="1" id="KW-1133">Transmembrane helix</keyword>
<gene>
    <name evidence="2" type="ORF">B9Q03_00920</name>
</gene>